<dbReference type="Proteomes" id="UP001597493">
    <property type="component" value="Unassembled WGS sequence"/>
</dbReference>
<protein>
    <submittedName>
        <fullName evidence="1">Uncharacterized protein</fullName>
    </submittedName>
</protein>
<dbReference type="EMBL" id="JBHUMY010000006">
    <property type="protein sequence ID" value="MFD2659819.1"/>
    <property type="molecule type" value="Genomic_DNA"/>
</dbReference>
<name>A0ABW5QU41_9BACL</name>
<proteinExistence type="predicted"/>
<accession>A0ABW5QU41</accession>
<gene>
    <name evidence="1" type="ORF">ACFSW5_05995</name>
</gene>
<organism evidence="1 2">
    <name type="scientific">Paenibacillus thailandensis</name>
    <dbReference type="NCBI Taxonomy" id="393250"/>
    <lineage>
        <taxon>Bacteria</taxon>
        <taxon>Bacillati</taxon>
        <taxon>Bacillota</taxon>
        <taxon>Bacilli</taxon>
        <taxon>Bacillales</taxon>
        <taxon>Paenibacillaceae</taxon>
        <taxon>Paenibacillus</taxon>
    </lineage>
</organism>
<keyword evidence="2" id="KW-1185">Reference proteome</keyword>
<evidence type="ECO:0000313" key="1">
    <source>
        <dbReference type="EMBL" id="MFD2659819.1"/>
    </source>
</evidence>
<dbReference type="RefSeq" id="WP_379270498.1">
    <property type="nucleotide sequence ID" value="NZ_JBHUGT010000015.1"/>
</dbReference>
<reference evidence="2" key="1">
    <citation type="journal article" date="2019" name="Int. J. Syst. Evol. Microbiol.">
        <title>The Global Catalogue of Microorganisms (GCM) 10K type strain sequencing project: providing services to taxonomists for standard genome sequencing and annotation.</title>
        <authorList>
            <consortium name="The Broad Institute Genomics Platform"/>
            <consortium name="The Broad Institute Genome Sequencing Center for Infectious Disease"/>
            <person name="Wu L."/>
            <person name="Ma J."/>
        </authorList>
    </citation>
    <scope>NUCLEOTIDE SEQUENCE [LARGE SCALE GENOMIC DNA]</scope>
    <source>
        <strain evidence="2">TISTR 1827</strain>
    </source>
</reference>
<comment type="caution">
    <text evidence="1">The sequence shown here is derived from an EMBL/GenBank/DDBJ whole genome shotgun (WGS) entry which is preliminary data.</text>
</comment>
<sequence length="105" mass="12095">MNLQMEGEAVRAEEYQILSLLKQITREEQAWVKAVFERRCGKPVGFTPEELSTMSLELLIPLRDTLNGFVLTKQAAPTIKEAYERLNTKKLPRKVSFGRAERLED</sequence>
<evidence type="ECO:0000313" key="2">
    <source>
        <dbReference type="Proteomes" id="UP001597493"/>
    </source>
</evidence>